<dbReference type="PANTHER" id="PTHR15341">
    <property type="entry name" value="SUN-COR STEROID HORMONE RECEPTOR CO-REPRESSOR"/>
    <property type="match status" value="1"/>
</dbReference>
<gene>
    <name evidence="8" type="primary">Lrp1</name>
    <name evidence="8" type="ORF">M406DRAFT_106988</name>
</gene>
<name>A0A9P5CPJ8_CRYP1</name>
<evidence type="ECO:0000313" key="9">
    <source>
        <dbReference type="Proteomes" id="UP000803844"/>
    </source>
</evidence>
<dbReference type="GO" id="GO:0000178">
    <property type="term" value="C:exosome (RNase complex)"/>
    <property type="evidence" value="ECO:0007669"/>
    <property type="project" value="TreeGrafter"/>
</dbReference>
<dbReference type="GeneID" id="63832345"/>
<proteinExistence type="inferred from homology"/>
<sequence length="206" mass="22593">MDVTDITAHLDKLDGNINELEASLKPLLSNLNETASKLPLLDRAKLYVTVAYAIESTLHSALRVGGVDIKTHAISKELARLKQYFEKIKKAEEVPAERTQALDKQAAIRFIKADLADNADINTKLKEKLAKEREKAAARAAAQKGKKRPAEEAEPAVAEAAKAESPAGDSSDEEGEIEEPEKKKSKKSTAAKPKREKKTRKGKKKN</sequence>
<comment type="function">
    <text evidence="6">Required for exosome-dependent processing of pre-rRNA and small nucleolar RNA (snRNA) precursors. Involved in processing of 35S pre-rRNA at the A0, A1 and A2 sites.</text>
</comment>
<comment type="caution">
    <text evidence="8">The sequence shown here is derived from an EMBL/GenBank/DDBJ whole genome shotgun (WGS) entry which is preliminary data.</text>
</comment>
<evidence type="ECO:0000313" key="8">
    <source>
        <dbReference type="EMBL" id="KAF3765080.1"/>
    </source>
</evidence>
<keyword evidence="9" id="KW-1185">Reference proteome</keyword>
<reference evidence="8" key="1">
    <citation type="journal article" date="2020" name="Phytopathology">
        <title>Genome sequence of the chestnut blight fungus Cryphonectria parasitica EP155: A fundamental resource for an archetypical invasive plant pathogen.</title>
        <authorList>
            <person name="Crouch J.A."/>
            <person name="Dawe A."/>
            <person name="Aerts A."/>
            <person name="Barry K."/>
            <person name="Churchill A.C.L."/>
            <person name="Grimwood J."/>
            <person name="Hillman B."/>
            <person name="Milgroom M.G."/>
            <person name="Pangilinan J."/>
            <person name="Smith M."/>
            <person name="Salamov A."/>
            <person name="Schmutz J."/>
            <person name="Yadav J."/>
            <person name="Grigoriev I.V."/>
            <person name="Nuss D."/>
        </authorList>
    </citation>
    <scope>NUCLEOTIDE SEQUENCE</scope>
    <source>
        <strain evidence="8">EP155</strain>
    </source>
</reference>
<evidence type="ECO:0000256" key="4">
    <source>
        <dbReference type="ARBA" id="ARBA00022884"/>
    </source>
</evidence>
<protein>
    <recommendedName>
        <fullName evidence="6">Exosome complex protein</fullName>
    </recommendedName>
</protein>
<dbReference type="GO" id="GO:0005730">
    <property type="term" value="C:nucleolus"/>
    <property type="evidence" value="ECO:0007669"/>
    <property type="project" value="TreeGrafter"/>
</dbReference>
<dbReference type="InterPro" id="IPR007146">
    <property type="entry name" value="Sas10/Utp3/C1D"/>
</dbReference>
<comment type="subcellular location">
    <subcellularLocation>
        <location evidence="1 6">Nucleus</location>
    </subcellularLocation>
</comment>
<evidence type="ECO:0000256" key="2">
    <source>
        <dbReference type="ARBA" id="ARBA00009154"/>
    </source>
</evidence>
<dbReference type="PANTHER" id="PTHR15341:SF3">
    <property type="entry name" value="NUCLEAR NUCLEIC ACID-BINDING PROTEIN C1D"/>
    <property type="match status" value="1"/>
</dbReference>
<keyword evidence="3 6" id="KW-0698">rRNA processing</keyword>
<dbReference type="InterPro" id="IPR011082">
    <property type="entry name" value="Exosome-assoc_fac/DNA_repair"/>
</dbReference>
<evidence type="ECO:0000256" key="1">
    <source>
        <dbReference type="ARBA" id="ARBA00004123"/>
    </source>
</evidence>
<organism evidence="8 9">
    <name type="scientific">Cryphonectria parasitica (strain ATCC 38755 / EP155)</name>
    <dbReference type="NCBI Taxonomy" id="660469"/>
    <lineage>
        <taxon>Eukaryota</taxon>
        <taxon>Fungi</taxon>
        <taxon>Dikarya</taxon>
        <taxon>Ascomycota</taxon>
        <taxon>Pezizomycotina</taxon>
        <taxon>Sordariomycetes</taxon>
        <taxon>Sordariomycetidae</taxon>
        <taxon>Diaporthales</taxon>
        <taxon>Cryphonectriaceae</taxon>
        <taxon>Cryphonectria-Endothia species complex</taxon>
        <taxon>Cryphonectria</taxon>
    </lineage>
</organism>
<feature type="compositionally biased region" description="Acidic residues" evidence="7">
    <location>
        <begin position="170"/>
        <end position="179"/>
    </location>
</feature>
<dbReference type="OrthoDB" id="1421013at2759"/>
<dbReference type="RefSeq" id="XP_040776041.1">
    <property type="nucleotide sequence ID" value="XM_040915216.1"/>
</dbReference>
<feature type="compositionally biased region" description="Low complexity" evidence="7">
    <location>
        <begin position="155"/>
        <end position="169"/>
    </location>
</feature>
<evidence type="ECO:0000256" key="3">
    <source>
        <dbReference type="ARBA" id="ARBA00022552"/>
    </source>
</evidence>
<accession>A0A9P5CPJ8</accession>
<dbReference type="AlphaFoldDB" id="A0A9P5CPJ8"/>
<dbReference type="Pfam" id="PF04000">
    <property type="entry name" value="Sas10_Utp3"/>
    <property type="match status" value="1"/>
</dbReference>
<feature type="region of interest" description="Disordered" evidence="7">
    <location>
        <begin position="132"/>
        <end position="206"/>
    </location>
</feature>
<dbReference type="Proteomes" id="UP000803844">
    <property type="component" value="Unassembled WGS sequence"/>
</dbReference>
<dbReference type="GO" id="GO:0000460">
    <property type="term" value="P:maturation of 5.8S rRNA"/>
    <property type="evidence" value="ECO:0007669"/>
    <property type="project" value="TreeGrafter"/>
</dbReference>
<keyword evidence="4 6" id="KW-0694">RNA-binding</keyword>
<dbReference type="EMBL" id="MU032348">
    <property type="protein sequence ID" value="KAF3765080.1"/>
    <property type="molecule type" value="Genomic_DNA"/>
</dbReference>
<dbReference type="GO" id="GO:0003723">
    <property type="term" value="F:RNA binding"/>
    <property type="evidence" value="ECO:0007669"/>
    <property type="project" value="UniProtKB-UniRule"/>
</dbReference>
<evidence type="ECO:0000256" key="7">
    <source>
        <dbReference type="SAM" id="MobiDB-lite"/>
    </source>
</evidence>
<feature type="compositionally biased region" description="Basic residues" evidence="7">
    <location>
        <begin position="183"/>
        <end position="206"/>
    </location>
</feature>
<evidence type="ECO:0000256" key="5">
    <source>
        <dbReference type="ARBA" id="ARBA00023242"/>
    </source>
</evidence>
<dbReference type="GO" id="GO:0010468">
    <property type="term" value="P:regulation of gene expression"/>
    <property type="evidence" value="ECO:0007669"/>
    <property type="project" value="TreeGrafter"/>
</dbReference>
<evidence type="ECO:0000256" key="6">
    <source>
        <dbReference type="RuleBase" id="RU368003"/>
    </source>
</evidence>
<keyword evidence="5 6" id="KW-0539">Nucleus</keyword>
<dbReference type="GO" id="GO:0003677">
    <property type="term" value="F:DNA binding"/>
    <property type="evidence" value="ECO:0007669"/>
    <property type="project" value="TreeGrafter"/>
</dbReference>
<comment type="similarity">
    <text evidence="2 6">Belongs to the C1D family.</text>
</comment>